<dbReference type="PRINTS" id="PR00036">
    <property type="entry name" value="HTHLACI"/>
</dbReference>
<dbReference type="CDD" id="cd01392">
    <property type="entry name" value="HTH_LacI"/>
    <property type="match status" value="1"/>
</dbReference>
<keyword evidence="6" id="KW-1185">Reference proteome</keyword>
<evidence type="ECO:0000259" key="4">
    <source>
        <dbReference type="PROSITE" id="PS50932"/>
    </source>
</evidence>
<protein>
    <submittedName>
        <fullName evidence="5">HTH-type transcriptional regulator GalS</fullName>
    </submittedName>
</protein>
<name>A0A1Y5TEM0_9RHOB</name>
<keyword evidence="2" id="KW-0238">DNA-binding</keyword>
<gene>
    <name evidence="5" type="primary">galS</name>
    <name evidence="5" type="ORF">AQS8620_02834</name>
</gene>
<dbReference type="CDD" id="cd06307">
    <property type="entry name" value="PBP1_sugar_binding"/>
    <property type="match status" value="1"/>
</dbReference>
<dbReference type="SMART" id="SM00354">
    <property type="entry name" value="HTH_LACI"/>
    <property type="match status" value="1"/>
</dbReference>
<dbReference type="OrthoDB" id="9805774at2"/>
<dbReference type="GO" id="GO:0003700">
    <property type="term" value="F:DNA-binding transcription factor activity"/>
    <property type="evidence" value="ECO:0007669"/>
    <property type="project" value="TreeGrafter"/>
</dbReference>
<dbReference type="Gene3D" id="3.40.50.2300">
    <property type="match status" value="2"/>
</dbReference>
<proteinExistence type="predicted"/>
<evidence type="ECO:0000313" key="6">
    <source>
        <dbReference type="Proteomes" id="UP000193862"/>
    </source>
</evidence>
<dbReference type="SUPFAM" id="SSF53822">
    <property type="entry name" value="Periplasmic binding protein-like I"/>
    <property type="match status" value="1"/>
</dbReference>
<dbReference type="EMBL" id="FWFS01000011">
    <property type="protein sequence ID" value="SLN62523.1"/>
    <property type="molecule type" value="Genomic_DNA"/>
</dbReference>
<dbReference type="InterPro" id="IPR010982">
    <property type="entry name" value="Lambda_DNA-bd_dom_sf"/>
</dbReference>
<dbReference type="InterPro" id="IPR025997">
    <property type="entry name" value="SBP_2_dom"/>
</dbReference>
<dbReference type="Gene3D" id="1.10.260.40">
    <property type="entry name" value="lambda repressor-like DNA-binding domains"/>
    <property type="match status" value="1"/>
</dbReference>
<evidence type="ECO:0000256" key="2">
    <source>
        <dbReference type="ARBA" id="ARBA00023125"/>
    </source>
</evidence>
<dbReference type="GO" id="GO:0000976">
    <property type="term" value="F:transcription cis-regulatory region binding"/>
    <property type="evidence" value="ECO:0007669"/>
    <property type="project" value="TreeGrafter"/>
</dbReference>
<dbReference type="Pfam" id="PF00356">
    <property type="entry name" value="LacI"/>
    <property type="match status" value="1"/>
</dbReference>
<dbReference type="AlphaFoldDB" id="A0A1Y5TEM0"/>
<dbReference type="PROSITE" id="PS50932">
    <property type="entry name" value="HTH_LACI_2"/>
    <property type="match status" value="1"/>
</dbReference>
<accession>A0A1Y5TEM0</accession>
<keyword evidence="3" id="KW-0804">Transcription</keyword>
<dbReference type="Proteomes" id="UP000193862">
    <property type="component" value="Unassembled WGS sequence"/>
</dbReference>
<dbReference type="PANTHER" id="PTHR30146">
    <property type="entry name" value="LACI-RELATED TRANSCRIPTIONAL REPRESSOR"/>
    <property type="match status" value="1"/>
</dbReference>
<organism evidence="5 6">
    <name type="scientific">Aquimixticola soesokkakensis</name>
    <dbReference type="NCBI Taxonomy" id="1519096"/>
    <lineage>
        <taxon>Bacteria</taxon>
        <taxon>Pseudomonadati</taxon>
        <taxon>Pseudomonadota</taxon>
        <taxon>Alphaproteobacteria</taxon>
        <taxon>Rhodobacterales</taxon>
        <taxon>Paracoccaceae</taxon>
        <taxon>Aquimixticola</taxon>
    </lineage>
</organism>
<dbReference type="InterPro" id="IPR000843">
    <property type="entry name" value="HTH_LacI"/>
</dbReference>
<dbReference type="PROSITE" id="PS00356">
    <property type="entry name" value="HTH_LACI_1"/>
    <property type="match status" value="1"/>
</dbReference>
<evidence type="ECO:0000313" key="5">
    <source>
        <dbReference type="EMBL" id="SLN62523.1"/>
    </source>
</evidence>
<dbReference type="InterPro" id="IPR028082">
    <property type="entry name" value="Peripla_BP_I"/>
</dbReference>
<dbReference type="Pfam" id="PF13407">
    <property type="entry name" value="Peripla_BP_4"/>
    <property type="match status" value="1"/>
</dbReference>
<reference evidence="5 6" key="1">
    <citation type="submission" date="2017-03" db="EMBL/GenBank/DDBJ databases">
        <authorList>
            <person name="Afonso C.L."/>
            <person name="Miller P.J."/>
            <person name="Scott M.A."/>
            <person name="Spackman E."/>
            <person name="Goraichik I."/>
            <person name="Dimitrov K.M."/>
            <person name="Suarez D.L."/>
            <person name="Swayne D.E."/>
        </authorList>
    </citation>
    <scope>NUCLEOTIDE SEQUENCE [LARGE SCALE GENOMIC DNA]</scope>
    <source>
        <strain evidence="5 6">CECT 8620</strain>
    </source>
</reference>
<evidence type="ECO:0000256" key="3">
    <source>
        <dbReference type="ARBA" id="ARBA00023163"/>
    </source>
</evidence>
<keyword evidence="1" id="KW-0805">Transcription regulation</keyword>
<dbReference type="RefSeq" id="WP_085837647.1">
    <property type="nucleotide sequence ID" value="NZ_FWFS01000011.1"/>
</dbReference>
<dbReference type="PANTHER" id="PTHR30146:SF152">
    <property type="entry name" value="TRANSCRIPTIONAL REGULATORY PROTEIN"/>
    <property type="match status" value="1"/>
</dbReference>
<evidence type="ECO:0000256" key="1">
    <source>
        <dbReference type="ARBA" id="ARBA00023015"/>
    </source>
</evidence>
<sequence>MANRPTIQDVAREAGVGTATVDRVLNGRGTVREETVRRVAEAAYRVGYHASALLAQRLDPQRPAMTFGFVLHKGKQAFYQNFANEIERAIAERQDIRGRAIIRFSVSQSPNDFLAEIDAIAPLVDAIGSSAVNHQSITQEIERLKDRGIPTFALLNDFGQGIRENYLGLNNLQVGRLAAWMVTTAAQGVGKLGVFVGGNRWHGHELRETGFRSYVRDSAADFHVLDTLVNLETRQLTYEATLDLLARHPDLKGLYVAGGGMEGAISALRESVAPRDVTLVVNELTEDSKSALLEGYVTMVIATPLRQLCRDMVEMMVNATKNGSSELPGQHFLQPHIYLPESFS</sequence>
<feature type="domain" description="HTH lacI-type" evidence="4">
    <location>
        <begin position="5"/>
        <end position="56"/>
    </location>
</feature>
<dbReference type="SUPFAM" id="SSF47413">
    <property type="entry name" value="lambda repressor-like DNA-binding domains"/>
    <property type="match status" value="1"/>
</dbReference>